<comment type="pathway">
    <text evidence="6">Cofactor biosynthesis; NAD(+) biosynthesis; iminoaspartate from L-aspartate (dehydrogenase route): step 1/1.</text>
</comment>
<proteinExistence type="inferred from homology"/>
<dbReference type="NCBIfam" id="NF009828">
    <property type="entry name" value="PRK13303.1-3"/>
    <property type="match status" value="1"/>
</dbReference>
<protein>
    <recommendedName>
        <fullName evidence="6">L-aspartate dehydrogenase</fullName>
        <ecNumber evidence="6">1.4.1.21</ecNumber>
    </recommendedName>
</protein>
<comment type="catalytic activity">
    <reaction evidence="6">
        <text>L-aspartate + NAD(+) + H2O = oxaloacetate + NH4(+) + NADH + H(+)</text>
        <dbReference type="Rhea" id="RHEA:11788"/>
        <dbReference type="ChEBI" id="CHEBI:15377"/>
        <dbReference type="ChEBI" id="CHEBI:15378"/>
        <dbReference type="ChEBI" id="CHEBI:16452"/>
        <dbReference type="ChEBI" id="CHEBI:28938"/>
        <dbReference type="ChEBI" id="CHEBI:29991"/>
        <dbReference type="ChEBI" id="CHEBI:57540"/>
        <dbReference type="ChEBI" id="CHEBI:57945"/>
        <dbReference type="EC" id="1.4.1.21"/>
    </reaction>
</comment>
<dbReference type="NCBIfam" id="NF009829">
    <property type="entry name" value="PRK13303.1-4"/>
    <property type="match status" value="1"/>
</dbReference>
<keyword evidence="5 6" id="KW-0520">NAD</keyword>
<dbReference type="GO" id="GO:0033735">
    <property type="term" value="F:aspartate dehydrogenase [NAD(P)+] activity"/>
    <property type="evidence" value="ECO:0007669"/>
    <property type="project" value="UniProtKB-EC"/>
</dbReference>
<gene>
    <name evidence="6" type="primary">nadX</name>
    <name evidence="9" type="ORF">HA237_04230</name>
</gene>
<comment type="miscellaneous">
    <text evidence="6">The iminoaspartate product is unstable in aqueous solution and can decompose to oxaloacetate and ammonia.</text>
</comment>
<organism evidence="9 10">
    <name type="scientific">Candidatus Iainarchaeum sp</name>
    <dbReference type="NCBI Taxonomy" id="3101447"/>
    <lineage>
        <taxon>Archaea</taxon>
        <taxon>Candidatus Iainarchaeota</taxon>
        <taxon>Candidatus Iainarchaeia</taxon>
        <taxon>Candidatus Iainarchaeales</taxon>
        <taxon>Candidatus Iainarchaeaceae</taxon>
        <taxon>Candidatus Iainarchaeum</taxon>
    </lineage>
</organism>
<comment type="catalytic activity">
    <reaction evidence="6">
        <text>L-aspartate + NADP(+) + H2O = oxaloacetate + NH4(+) + NADPH + H(+)</text>
        <dbReference type="Rhea" id="RHEA:11784"/>
        <dbReference type="ChEBI" id="CHEBI:15377"/>
        <dbReference type="ChEBI" id="CHEBI:15378"/>
        <dbReference type="ChEBI" id="CHEBI:16452"/>
        <dbReference type="ChEBI" id="CHEBI:28938"/>
        <dbReference type="ChEBI" id="CHEBI:29991"/>
        <dbReference type="ChEBI" id="CHEBI:57783"/>
        <dbReference type="ChEBI" id="CHEBI:58349"/>
        <dbReference type="EC" id="1.4.1.21"/>
    </reaction>
</comment>
<dbReference type="InterPro" id="IPR005106">
    <property type="entry name" value="Asp/hSer_DH_NAD-bd"/>
</dbReference>
<dbReference type="InterPro" id="IPR020626">
    <property type="entry name" value="Asp_DH_prok"/>
</dbReference>
<feature type="active site" evidence="6">
    <location>
        <position position="197"/>
    </location>
</feature>
<dbReference type="InterPro" id="IPR002811">
    <property type="entry name" value="Asp_DH"/>
</dbReference>
<dbReference type="EMBL" id="DUFG01000019">
    <property type="protein sequence ID" value="HIH08550.1"/>
    <property type="molecule type" value="Genomic_DNA"/>
</dbReference>
<evidence type="ECO:0000259" key="7">
    <source>
        <dbReference type="Pfam" id="PF01958"/>
    </source>
</evidence>
<dbReference type="InterPro" id="IPR036291">
    <property type="entry name" value="NAD(P)-bd_dom_sf"/>
</dbReference>
<evidence type="ECO:0000256" key="5">
    <source>
        <dbReference type="ARBA" id="ARBA00023027"/>
    </source>
</evidence>
<keyword evidence="3 6" id="KW-0521">NADP</keyword>
<evidence type="ECO:0000256" key="4">
    <source>
        <dbReference type="ARBA" id="ARBA00023002"/>
    </source>
</evidence>
<comment type="similarity">
    <text evidence="1 6">Belongs to the L-aspartate dehydrogenase family.</text>
</comment>
<dbReference type="Pfam" id="PF01958">
    <property type="entry name" value="Asp_DH_C"/>
    <property type="match status" value="1"/>
</dbReference>
<feature type="domain" description="Aspartate/homoserine dehydrogenase NAD-binding" evidence="8">
    <location>
        <begin position="9"/>
        <end position="109"/>
    </location>
</feature>
<evidence type="ECO:0000256" key="6">
    <source>
        <dbReference type="HAMAP-Rule" id="MF_01265"/>
    </source>
</evidence>
<dbReference type="GO" id="GO:0051287">
    <property type="term" value="F:NAD binding"/>
    <property type="evidence" value="ECO:0007669"/>
    <property type="project" value="UniProtKB-UniRule"/>
</dbReference>
<evidence type="ECO:0000313" key="10">
    <source>
        <dbReference type="Proteomes" id="UP000577419"/>
    </source>
</evidence>
<dbReference type="InterPro" id="IPR011182">
    <property type="entry name" value="L-Asp_DH"/>
</dbReference>
<accession>A0A7J4IUP4</accession>
<dbReference type="SUPFAM" id="SSF51735">
    <property type="entry name" value="NAD(P)-binding Rossmann-fold domains"/>
    <property type="match status" value="1"/>
</dbReference>
<dbReference type="Gene3D" id="3.30.360.10">
    <property type="entry name" value="Dihydrodipicolinate Reductase, domain 2"/>
    <property type="match status" value="1"/>
</dbReference>
<comment type="function">
    <text evidence="6">Specifically catalyzes the NAD or NADP-dependent dehydrogenation of L-aspartate to iminoaspartate.</text>
</comment>
<dbReference type="HAMAP" id="MF_01265">
    <property type="entry name" value="NadX"/>
    <property type="match status" value="1"/>
</dbReference>
<feature type="binding site" evidence="6">
    <location>
        <position position="167"/>
    </location>
    <ligand>
        <name>NAD(+)</name>
        <dbReference type="ChEBI" id="CHEBI:57540"/>
    </ligand>
</feature>
<evidence type="ECO:0000256" key="3">
    <source>
        <dbReference type="ARBA" id="ARBA00022857"/>
    </source>
</evidence>
<dbReference type="PIRSF" id="PIRSF005227">
    <property type="entry name" value="Asp_dh_NAD_syn"/>
    <property type="match status" value="1"/>
</dbReference>
<dbReference type="AlphaFoldDB" id="A0A7J4IUP4"/>
<feature type="domain" description="Aspartate dehydrogenase" evidence="7">
    <location>
        <begin position="145"/>
        <end position="230"/>
    </location>
</feature>
<dbReference type="Gene3D" id="3.40.50.720">
    <property type="entry name" value="NAD(P)-binding Rossmann-like Domain"/>
    <property type="match status" value="1"/>
</dbReference>
<evidence type="ECO:0000256" key="2">
    <source>
        <dbReference type="ARBA" id="ARBA00022642"/>
    </source>
</evidence>
<evidence type="ECO:0000259" key="8">
    <source>
        <dbReference type="Pfam" id="PF03447"/>
    </source>
</evidence>
<name>A0A7J4IUP4_9ARCH</name>
<comment type="caution">
    <text evidence="9">The sequence shown here is derived from an EMBL/GenBank/DDBJ whole genome shotgun (WGS) entry which is preliminary data.</text>
</comment>
<dbReference type="Proteomes" id="UP000577419">
    <property type="component" value="Unassembled WGS sequence"/>
</dbReference>
<feature type="binding site" evidence="6">
    <location>
        <position position="112"/>
    </location>
    <ligand>
        <name>NAD(+)</name>
        <dbReference type="ChEBI" id="CHEBI:57540"/>
    </ligand>
</feature>
<sequence length="244" mass="26278">MGKKIGIIGLGTIGSYLKERIESSDKFELAFILDVDKTKATVSSLDKTNLSKIDLVVECASAEAVKEYAAKVLEKTDLMILSSSALAEKNLEEKITVARKKFGTKLFIPSGAIIGLDGIVAVKEQLESVELVTRKNPKGFGRNDKKETVLFEGNARKAAMLYPKNVNVAATLALNGIGFEKTRAKIISDPKCTANTHTVTAKGKFGAFHIKVAALPSKNPKTSGIAALSAWRKINEILLGRSLD</sequence>
<reference evidence="10" key="1">
    <citation type="journal article" date="2020" name="bioRxiv">
        <title>A rank-normalized archaeal taxonomy based on genome phylogeny resolves widespread incomplete and uneven classifications.</title>
        <authorList>
            <person name="Rinke C."/>
            <person name="Chuvochina M."/>
            <person name="Mussig A.J."/>
            <person name="Chaumeil P.-A."/>
            <person name="Waite D.W."/>
            <person name="Whitman W.B."/>
            <person name="Parks D.H."/>
            <person name="Hugenholtz P."/>
        </authorList>
    </citation>
    <scope>NUCLEOTIDE SEQUENCE [LARGE SCALE GENOMIC DNA]</scope>
</reference>
<dbReference type="GO" id="GO:0050661">
    <property type="term" value="F:NADP binding"/>
    <property type="evidence" value="ECO:0007669"/>
    <property type="project" value="UniProtKB-UniRule"/>
</dbReference>
<evidence type="ECO:0000256" key="1">
    <source>
        <dbReference type="ARBA" id="ARBA00008331"/>
    </source>
</evidence>
<dbReference type="GO" id="GO:0009435">
    <property type="term" value="P:NAD+ biosynthetic process"/>
    <property type="evidence" value="ECO:0007669"/>
    <property type="project" value="UniProtKB-UniRule"/>
</dbReference>
<dbReference type="PANTHER" id="PTHR31873:SF6">
    <property type="entry name" value="ASPARTATE DEHYDROGENASE DOMAIN-CONTAINING PROTEIN"/>
    <property type="match status" value="1"/>
</dbReference>
<evidence type="ECO:0000313" key="9">
    <source>
        <dbReference type="EMBL" id="HIH08550.1"/>
    </source>
</evidence>
<dbReference type="SUPFAM" id="SSF55347">
    <property type="entry name" value="Glyceraldehyde-3-phosphate dehydrogenase-like, C-terminal domain"/>
    <property type="match status" value="1"/>
</dbReference>
<keyword evidence="2 6" id="KW-0662">Pyridine nucleotide biosynthesis</keyword>
<dbReference type="Pfam" id="PF03447">
    <property type="entry name" value="NAD_binding_3"/>
    <property type="match status" value="1"/>
</dbReference>
<dbReference type="EC" id="1.4.1.21" evidence="6"/>
<dbReference type="PANTHER" id="PTHR31873">
    <property type="entry name" value="L-ASPARTATE DEHYDROGENASE-RELATED"/>
    <property type="match status" value="1"/>
</dbReference>
<dbReference type="UniPathway" id="UPA00253">
    <property type="reaction ID" value="UER00456"/>
</dbReference>
<keyword evidence="4 6" id="KW-0560">Oxidoreductase</keyword>
<dbReference type="GO" id="GO:0016639">
    <property type="term" value="F:oxidoreductase activity, acting on the CH-NH2 group of donors, NAD or NADP as acceptor"/>
    <property type="evidence" value="ECO:0007669"/>
    <property type="project" value="UniProtKB-UniRule"/>
</dbReference>